<accession>A0A9D1RRP8</accession>
<organism evidence="4 5">
    <name type="scientific">Candidatus Corynebacterium avicola</name>
    <dbReference type="NCBI Taxonomy" id="2838527"/>
    <lineage>
        <taxon>Bacteria</taxon>
        <taxon>Bacillati</taxon>
        <taxon>Actinomycetota</taxon>
        <taxon>Actinomycetes</taxon>
        <taxon>Mycobacteriales</taxon>
        <taxon>Corynebacteriaceae</taxon>
        <taxon>Corynebacterium</taxon>
    </lineage>
</organism>
<dbReference type="InterPro" id="IPR050832">
    <property type="entry name" value="Bact_Acetyltransf"/>
</dbReference>
<dbReference type="PROSITE" id="PS51186">
    <property type="entry name" value="GNAT"/>
    <property type="match status" value="1"/>
</dbReference>
<dbReference type="InterPro" id="IPR000182">
    <property type="entry name" value="GNAT_dom"/>
</dbReference>
<dbReference type="PANTHER" id="PTHR43877">
    <property type="entry name" value="AMINOALKYLPHOSPHONATE N-ACETYLTRANSFERASE-RELATED-RELATED"/>
    <property type="match status" value="1"/>
</dbReference>
<reference evidence="4" key="1">
    <citation type="journal article" date="2021" name="PeerJ">
        <title>Extensive microbial diversity within the chicken gut microbiome revealed by metagenomics and culture.</title>
        <authorList>
            <person name="Gilroy R."/>
            <person name="Ravi A."/>
            <person name="Getino M."/>
            <person name="Pursley I."/>
            <person name="Horton D.L."/>
            <person name="Alikhan N.F."/>
            <person name="Baker D."/>
            <person name="Gharbi K."/>
            <person name="Hall N."/>
            <person name="Watson M."/>
            <person name="Adriaenssens E.M."/>
            <person name="Foster-Nyarko E."/>
            <person name="Jarju S."/>
            <person name="Secka A."/>
            <person name="Antonio M."/>
            <person name="Oren A."/>
            <person name="Chaudhuri R.R."/>
            <person name="La Ragione R."/>
            <person name="Hildebrand F."/>
            <person name="Pallen M.J."/>
        </authorList>
    </citation>
    <scope>NUCLEOTIDE SEQUENCE</scope>
    <source>
        <strain evidence="4">CHK32-1732</strain>
    </source>
</reference>
<evidence type="ECO:0000313" key="4">
    <source>
        <dbReference type="EMBL" id="HIW91567.1"/>
    </source>
</evidence>
<evidence type="ECO:0000256" key="1">
    <source>
        <dbReference type="ARBA" id="ARBA00022679"/>
    </source>
</evidence>
<protein>
    <submittedName>
        <fullName evidence="4">GNAT family N-acetyltransferase</fullName>
    </submittedName>
</protein>
<dbReference type="Pfam" id="PF00583">
    <property type="entry name" value="Acetyltransf_1"/>
    <property type="match status" value="1"/>
</dbReference>
<feature type="domain" description="N-acetyltransferase" evidence="3">
    <location>
        <begin position="2"/>
        <end position="160"/>
    </location>
</feature>
<gene>
    <name evidence="4" type="ORF">H9870_07905</name>
</gene>
<name>A0A9D1RRP8_9CORY</name>
<dbReference type="Proteomes" id="UP000824190">
    <property type="component" value="Unassembled WGS sequence"/>
</dbReference>
<comment type="caution">
    <text evidence="4">The sequence shown here is derived from an EMBL/GenBank/DDBJ whole genome shotgun (WGS) entry which is preliminary data.</text>
</comment>
<dbReference type="AlphaFoldDB" id="A0A9D1RRP8"/>
<dbReference type="GO" id="GO:0016747">
    <property type="term" value="F:acyltransferase activity, transferring groups other than amino-acyl groups"/>
    <property type="evidence" value="ECO:0007669"/>
    <property type="project" value="InterPro"/>
</dbReference>
<dbReference type="SUPFAM" id="SSF55729">
    <property type="entry name" value="Acyl-CoA N-acyltransferases (Nat)"/>
    <property type="match status" value="1"/>
</dbReference>
<dbReference type="CDD" id="cd04301">
    <property type="entry name" value="NAT_SF"/>
    <property type="match status" value="1"/>
</dbReference>
<dbReference type="InterPro" id="IPR016181">
    <property type="entry name" value="Acyl_CoA_acyltransferase"/>
</dbReference>
<sequence length="160" mass="17858">MNTIHTLSQDDWLNWKALRLEALRESPAAIGSGCEDWKDAADSVWRQQLSNPDLFHVAAKRDGSWIGMVRGMVDHDGHTVELISMWVAPSARGTGAADQLVGHIEEWGRERTTELWLSVMPHNERAIALYSRLGFEHSDEVGAPLPDGSARELRMVKAFG</sequence>
<dbReference type="EMBL" id="DXGC01000072">
    <property type="protein sequence ID" value="HIW91567.1"/>
    <property type="molecule type" value="Genomic_DNA"/>
</dbReference>
<evidence type="ECO:0000259" key="3">
    <source>
        <dbReference type="PROSITE" id="PS51186"/>
    </source>
</evidence>
<keyword evidence="1" id="KW-0808">Transferase</keyword>
<evidence type="ECO:0000313" key="5">
    <source>
        <dbReference type="Proteomes" id="UP000824190"/>
    </source>
</evidence>
<dbReference type="Gene3D" id="3.40.630.30">
    <property type="match status" value="1"/>
</dbReference>
<evidence type="ECO:0000256" key="2">
    <source>
        <dbReference type="ARBA" id="ARBA00023315"/>
    </source>
</evidence>
<proteinExistence type="predicted"/>
<keyword evidence="2" id="KW-0012">Acyltransferase</keyword>
<reference evidence="4" key="2">
    <citation type="submission" date="2021-04" db="EMBL/GenBank/DDBJ databases">
        <authorList>
            <person name="Gilroy R."/>
        </authorList>
    </citation>
    <scope>NUCLEOTIDE SEQUENCE</scope>
    <source>
        <strain evidence="4">CHK32-1732</strain>
    </source>
</reference>